<evidence type="ECO:0000313" key="2">
    <source>
        <dbReference type="Proteomes" id="UP000648187"/>
    </source>
</evidence>
<dbReference type="AlphaFoldDB" id="A0A835G4Z9"/>
<name>A0A835G4Z9_SPOEX</name>
<comment type="caution">
    <text evidence="1">The sequence shown here is derived from an EMBL/GenBank/DDBJ whole genome shotgun (WGS) entry which is preliminary data.</text>
</comment>
<keyword evidence="2" id="KW-1185">Reference proteome</keyword>
<gene>
    <name evidence="1" type="ORF">HW555_013303</name>
</gene>
<proteinExistence type="predicted"/>
<sequence>MNDISLSYSVLKPQRAIAQRVARAYRTVGFAAACALAGTPPWELEAWVLTRVYDWTAEQRALNRSPGPRERENVREEDNFVSRTLEFTVRTTPSLR</sequence>
<dbReference type="Proteomes" id="UP000648187">
    <property type="component" value="Unassembled WGS sequence"/>
</dbReference>
<evidence type="ECO:0000313" key="1">
    <source>
        <dbReference type="EMBL" id="KAF9406267.1"/>
    </source>
</evidence>
<organism evidence="1 2">
    <name type="scientific">Spodoptera exigua</name>
    <name type="common">Beet armyworm</name>
    <name type="synonym">Noctua fulgens</name>
    <dbReference type="NCBI Taxonomy" id="7107"/>
    <lineage>
        <taxon>Eukaryota</taxon>
        <taxon>Metazoa</taxon>
        <taxon>Ecdysozoa</taxon>
        <taxon>Arthropoda</taxon>
        <taxon>Hexapoda</taxon>
        <taxon>Insecta</taxon>
        <taxon>Pterygota</taxon>
        <taxon>Neoptera</taxon>
        <taxon>Endopterygota</taxon>
        <taxon>Lepidoptera</taxon>
        <taxon>Glossata</taxon>
        <taxon>Ditrysia</taxon>
        <taxon>Noctuoidea</taxon>
        <taxon>Noctuidae</taxon>
        <taxon>Amphipyrinae</taxon>
        <taxon>Spodoptera</taxon>
    </lineage>
</organism>
<protein>
    <submittedName>
        <fullName evidence="1">Uncharacterized protein</fullName>
    </submittedName>
</protein>
<dbReference type="EMBL" id="JACKWZ010000616">
    <property type="protein sequence ID" value="KAF9406267.1"/>
    <property type="molecule type" value="Genomic_DNA"/>
</dbReference>
<accession>A0A835G4Z9</accession>
<reference evidence="1" key="1">
    <citation type="submission" date="2020-08" db="EMBL/GenBank/DDBJ databases">
        <title>Spodoptera exigua strain:BAW_Kor-Di-RS1 Genome sequencing and assembly.</title>
        <authorList>
            <person name="Kim J."/>
            <person name="Nam H.Y."/>
            <person name="Kwon M."/>
            <person name="Choi J.H."/>
            <person name="Cho S.R."/>
            <person name="Kim G.-H."/>
        </authorList>
    </citation>
    <scope>NUCLEOTIDE SEQUENCE</scope>
    <source>
        <strain evidence="1">BAW_Kor-Di-RS1</strain>
        <tissue evidence="1">Whole-body</tissue>
    </source>
</reference>